<name>A0A9X0CDK9_9CNID</name>
<dbReference type="EMBL" id="MU827848">
    <property type="protein sequence ID" value="KAJ7318662.1"/>
    <property type="molecule type" value="Genomic_DNA"/>
</dbReference>
<comment type="caution">
    <text evidence="2">The sequence shown here is derived from an EMBL/GenBank/DDBJ whole genome shotgun (WGS) entry which is preliminary data.</text>
</comment>
<gene>
    <name evidence="2" type="ORF">OS493_037450</name>
</gene>
<feature type="region of interest" description="Disordered" evidence="1">
    <location>
        <begin position="164"/>
        <end position="191"/>
    </location>
</feature>
<dbReference type="OrthoDB" id="5988189at2759"/>
<evidence type="ECO:0000313" key="2">
    <source>
        <dbReference type="EMBL" id="KAJ7318662.1"/>
    </source>
</evidence>
<evidence type="ECO:0000313" key="3">
    <source>
        <dbReference type="Proteomes" id="UP001163046"/>
    </source>
</evidence>
<sequence length="228" mass="26239">MKETAKEECLSPPQIPEDQEKIAALLKQWEVSRIRPQDTGKKDLTKELERVKLAVLRWNNYQEMDRTRYCINWDLCALCQLENTNEKLVSPVNDKRKDRGSGYKSLADNLPKFEEVGQLPIQLPLSYLDEGRGIEETLRFHQASWHKSCFNKCSSAKLTRAQKRKHAEVSEDSDEETSTQPSPIKTRHASLGTAAKPSTTYAIKRCFFCEKAGRKLKIIIFKHTTVNQ</sequence>
<protein>
    <submittedName>
        <fullName evidence="2">Uncharacterized protein</fullName>
    </submittedName>
</protein>
<accession>A0A9X0CDK9</accession>
<proteinExistence type="predicted"/>
<evidence type="ECO:0000256" key="1">
    <source>
        <dbReference type="SAM" id="MobiDB-lite"/>
    </source>
</evidence>
<reference evidence="2" key="1">
    <citation type="submission" date="2023-01" db="EMBL/GenBank/DDBJ databases">
        <title>Genome assembly of the deep-sea coral Lophelia pertusa.</title>
        <authorList>
            <person name="Herrera S."/>
            <person name="Cordes E."/>
        </authorList>
    </citation>
    <scope>NUCLEOTIDE SEQUENCE</scope>
    <source>
        <strain evidence="2">USNM1676648</strain>
        <tissue evidence="2">Polyp</tissue>
    </source>
</reference>
<dbReference type="Proteomes" id="UP001163046">
    <property type="component" value="Unassembled WGS sequence"/>
</dbReference>
<dbReference type="AlphaFoldDB" id="A0A9X0CDK9"/>
<keyword evidence="3" id="KW-1185">Reference proteome</keyword>
<organism evidence="2 3">
    <name type="scientific">Desmophyllum pertusum</name>
    <dbReference type="NCBI Taxonomy" id="174260"/>
    <lineage>
        <taxon>Eukaryota</taxon>
        <taxon>Metazoa</taxon>
        <taxon>Cnidaria</taxon>
        <taxon>Anthozoa</taxon>
        <taxon>Hexacorallia</taxon>
        <taxon>Scleractinia</taxon>
        <taxon>Caryophylliina</taxon>
        <taxon>Caryophylliidae</taxon>
        <taxon>Desmophyllum</taxon>
    </lineage>
</organism>